<sequence length="181" mass="20053">MREKRLDIMHIKFSTVTFFVEVDFDDFRVIENEAWEQLVDARGPNRGKRKVSIDLMEHKNLVQHSQRLLFSPVLISDLNFRVPNIERLPSGRTGALGVNGKIGIPGKPGKLEPAGLNGTYDQRSLPGKKSTSVGPDGLQGLPRQKRSAGVNSCPGMSYQDARSRCGDISDDGTQYKNSKKA</sequence>
<evidence type="ECO:0000313" key="3">
    <source>
        <dbReference type="Proteomes" id="UP000746747"/>
    </source>
</evidence>
<keyword evidence="3" id="KW-1185">Reference proteome</keyword>
<organism evidence="2 3">
    <name type="scientific">Cercopithifilaria johnstoni</name>
    <dbReference type="NCBI Taxonomy" id="2874296"/>
    <lineage>
        <taxon>Eukaryota</taxon>
        <taxon>Metazoa</taxon>
        <taxon>Ecdysozoa</taxon>
        <taxon>Nematoda</taxon>
        <taxon>Chromadorea</taxon>
        <taxon>Rhabditida</taxon>
        <taxon>Spirurina</taxon>
        <taxon>Spiruromorpha</taxon>
        <taxon>Filarioidea</taxon>
        <taxon>Onchocercidae</taxon>
        <taxon>Cercopithifilaria</taxon>
    </lineage>
</organism>
<accession>A0A8J2PT47</accession>
<comment type="caution">
    <text evidence="2">The sequence shown here is derived from an EMBL/GenBank/DDBJ whole genome shotgun (WGS) entry which is preliminary data.</text>
</comment>
<dbReference type="AlphaFoldDB" id="A0A8J2PT47"/>
<evidence type="ECO:0008006" key="4">
    <source>
        <dbReference type="Google" id="ProtNLM"/>
    </source>
</evidence>
<dbReference type="Proteomes" id="UP000746747">
    <property type="component" value="Unassembled WGS sequence"/>
</dbReference>
<name>A0A8J2PT47_9BILA</name>
<evidence type="ECO:0000313" key="2">
    <source>
        <dbReference type="EMBL" id="CAG9534465.1"/>
    </source>
</evidence>
<protein>
    <recommendedName>
        <fullName evidence="4">Nematode cuticle collagen N-terminal domain-containing protein</fullName>
    </recommendedName>
</protein>
<proteinExistence type="predicted"/>
<dbReference type="EMBL" id="CAKAEH010001312">
    <property type="protein sequence ID" value="CAG9534465.1"/>
    <property type="molecule type" value="Genomic_DNA"/>
</dbReference>
<gene>
    <name evidence="2" type="ORF">CJOHNSTONI_LOCUS4598</name>
</gene>
<feature type="compositionally biased region" description="Polar residues" evidence="1">
    <location>
        <begin position="171"/>
        <end position="181"/>
    </location>
</feature>
<feature type="region of interest" description="Disordered" evidence="1">
    <location>
        <begin position="109"/>
        <end position="181"/>
    </location>
</feature>
<evidence type="ECO:0000256" key="1">
    <source>
        <dbReference type="SAM" id="MobiDB-lite"/>
    </source>
</evidence>
<reference evidence="2" key="1">
    <citation type="submission" date="2021-09" db="EMBL/GenBank/DDBJ databases">
        <authorList>
            <consortium name="Pathogen Informatics"/>
        </authorList>
    </citation>
    <scope>NUCLEOTIDE SEQUENCE</scope>
</reference>